<name>A0A1J1I0C7_9DIPT</name>
<protein>
    <submittedName>
        <fullName evidence="1">CLUMA_CG007253, isoform A</fullName>
    </submittedName>
</protein>
<sequence length="96" mass="11339">MSTTILLNINLLAAKHFKTHKKQIAQEISKKHVKIEQESLKRFETETANVGKADLKFLLKHKTFYDKLYKLYAVSRVYDYCKTYMLIKLPLCTRIT</sequence>
<reference evidence="1 2" key="1">
    <citation type="submission" date="2015-04" db="EMBL/GenBank/DDBJ databases">
        <authorList>
            <person name="Syromyatnikov M.Y."/>
            <person name="Popov V.N."/>
        </authorList>
    </citation>
    <scope>NUCLEOTIDE SEQUENCE [LARGE SCALE GENOMIC DNA]</scope>
</reference>
<dbReference type="EMBL" id="CVRI01000037">
    <property type="protein sequence ID" value="CRK93725.1"/>
    <property type="molecule type" value="Genomic_DNA"/>
</dbReference>
<dbReference type="Proteomes" id="UP000183832">
    <property type="component" value="Unassembled WGS sequence"/>
</dbReference>
<proteinExistence type="predicted"/>
<organism evidence="1 2">
    <name type="scientific">Clunio marinus</name>
    <dbReference type="NCBI Taxonomy" id="568069"/>
    <lineage>
        <taxon>Eukaryota</taxon>
        <taxon>Metazoa</taxon>
        <taxon>Ecdysozoa</taxon>
        <taxon>Arthropoda</taxon>
        <taxon>Hexapoda</taxon>
        <taxon>Insecta</taxon>
        <taxon>Pterygota</taxon>
        <taxon>Neoptera</taxon>
        <taxon>Endopterygota</taxon>
        <taxon>Diptera</taxon>
        <taxon>Nematocera</taxon>
        <taxon>Chironomoidea</taxon>
        <taxon>Chironomidae</taxon>
        <taxon>Clunio</taxon>
    </lineage>
</organism>
<evidence type="ECO:0000313" key="2">
    <source>
        <dbReference type="Proteomes" id="UP000183832"/>
    </source>
</evidence>
<gene>
    <name evidence="1" type="ORF">CLUMA_CG007253</name>
</gene>
<evidence type="ECO:0000313" key="1">
    <source>
        <dbReference type="EMBL" id="CRK93725.1"/>
    </source>
</evidence>
<accession>A0A1J1I0C7</accession>
<keyword evidence="2" id="KW-1185">Reference proteome</keyword>
<dbReference type="AlphaFoldDB" id="A0A1J1I0C7"/>